<organism evidence="4 5">
    <name type="scientific">Mucilaginibacter paludis DSM 18603</name>
    <dbReference type="NCBI Taxonomy" id="714943"/>
    <lineage>
        <taxon>Bacteria</taxon>
        <taxon>Pseudomonadati</taxon>
        <taxon>Bacteroidota</taxon>
        <taxon>Sphingobacteriia</taxon>
        <taxon>Sphingobacteriales</taxon>
        <taxon>Sphingobacteriaceae</taxon>
        <taxon>Mucilaginibacter</taxon>
    </lineage>
</organism>
<feature type="chain" id="PRO_5003558574" description="Outer membrane protein beta-barrel domain-containing protein" evidence="2">
    <location>
        <begin position="22"/>
        <end position="208"/>
    </location>
</feature>
<dbReference type="RefSeq" id="WP_008506432.1">
    <property type="nucleotide sequence ID" value="NZ_CM001403.1"/>
</dbReference>
<reference evidence="4" key="1">
    <citation type="submission" date="2011-09" db="EMBL/GenBank/DDBJ databases">
        <title>The permanent draft genome of Mucilaginibacter paludis DSM 18603.</title>
        <authorList>
            <consortium name="US DOE Joint Genome Institute (JGI-PGF)"/>
            <person name="Lucas S."/>
            <person name="Han J."/>
            <person name="Lapidus A."/>
            <person name="Bruce D."/>
            <person name="Goodwin L."/>
            <person name="Pitluck S."/>
            <person name="Peters L."/>
            <person name="Kyrpides N."/>
            <person name="Mavromatis K."/>
            <person name="Ivanova N."/>
            <person name="Mikhailova N."/>
            <person name="Held B."/>
            <person name="Detter J.C."/>
            <person name="Tapia R."/>
            <person name="Han C."/>
            <person name="Land M."/>
            <person name="Hauser L."/>
            <person name="Markowitz V."/>
            <person name="Cheng J.-F."/>
            <person name="Hugenholtz P."/>
            <person name="Woyke T."/>
            <person name="Wu D."/>
            <person name="Tindall B."/>
            <person name="Brambilla E."/>
            <person name="Klenk H.-P."/>
            <person name="Eisen J.A."/>
        </authorList>
    </citation>
    <scope>NUCLEOTIDE SEQUENCE [LARGE SCALE GENOMIC DNA]</scope>
    <source>
        <strain evidence="4">DSM 18603</strain>
    </source>
</reference>
<gene>
    <name evidence="4" type="ORF">Mucpa_2234</name>
</gene>
<dbReference type="STRING" id="714943.Mucpa_2234"/>
<dbReference type="EMBL" id="CM001403">
    <property type="protein sequence ID" value="EHQ26368.1"/>
    <property type="molecule type" value="Genomic_DNA"/>
</dbReference>
<evidence type="ECO:0000313" key="4">
    <source>
        <dbReference type="EMBL" id="EHQ26368.1"/>
    </source>
</evidence>
<feature type="signal peptide" evidence="2">
    <location>
        <begin position="1"/>
        <end position="21"/>
    </location>
</feature>
<dbReference type="InterPro" id="IPR011250">
    <property type="entry name" value="OMP/PagP_B-barrel"/>
</dbReference>
<dbReference type="Proteomes" id="UP000002774">
    <property type="component" value="Chromosome"/>
</dbReference>
<dbReference type="OrthoDB" id="753046at2"/>
<evidence type="ECO:0000256" key="2">
    <source>
        <dbReference type="SAM" id="SignalP"/>
    </source>
</evidence>
<evidence type="ECO:0000259" key="3">
    <source>
        <dbReference type="Pfam" id="PF13505"/>
    </source>
</evidence>
<feature type="domain" description="Outer membrane protein beta-barrel" evidence="3">
    <location>
        <begin position="14"/>
        <end position="171"/>
    </location>
</feature>
<dbReference type="eggNOG" id="ENOG5033WCW">
    <property type="taxonomic scope" value="Bacteria"/>
</dbReference>
<dbReference type="SUPFAM" id="SSF56925">
    <property type="entry name" value="OMPA-like"/>
    <property type="match status" value="1"/>
</dbReference>
<accession>H1YGT9</accession>
<evidence type="ECO:0000256" key="1">
    <source>
        <dbReference type="ARBA" id="ARBA00022729"/>
    </source>
</evidence>
<proteinExistence type="predicted"/>
<dbReference type="HOGENOM" id="CLU_1319740_0_0_10"/>
<dbReference type="InterPro" id="IPR027385">
    <property type="entry name" value="Beta-barrel_OMP"/>
</dbReference>
<keyword evidence="5" id="KW-1185">Reference proteome</keyword>
<protein>
    <recommendedName>
        <fullName evidence="3">Outer membrane protein beta-barrel domain-containing protein</fullName>
    </recommendedName>
</protein>
<keyword evidence="1 2" id="KW-0732">Signal</keyword>
<dbReference type="Pfam" id="PF13505">
    <property type="entry name" value="OMP_b-brl"/>
    <property type="match status" value="1"/>
</dbReference>
<evidence type="ECO:0000313" key="5">
    <source>
        <dbReference type="Proteomes" id="UP000002774"/>
    </source>
</evidence>
<dbReference type="AlphaFoldDB" id="H1YGT9"/>
<sequence>MKTKFFMMLICFGASVSIAHAQNNDETTARKLYLDFGGSVGVFIPYDQVKGTKTLIGSNAMTSLQLNYHQDYFAKLQFGQTIVDFKSQSNFETVNSSIDAKANSTNLGLGVGYQHRFGRWQPYILGGAGASFIDVPATSFVKASNTINYTTSSGTYLYVNAGAGINFTVSKAFIFFLEGQGSTIPNLPNKSSTHLSGISAMIGIKAPL</sequence>
<dbReference type="Gene3D" id="2.40.160.20">
    <property type="match status" value="1"/>
</dbReference>
<name>H1YGT9_9SPHI</name>